<sequence>MARINLLPWRESQRKERQKDFIQLMVLAAILMAVIVGAILIQVKASVGSQESRNSYLESEIKVLQGMISQIKVLEDEKEGLVQRMDVIQELQRSRPGIVRMFDELVFSIPEGVYFSSLSRTGNVVMIEGRAQSNARVSSFMRNLDTSMWFDDPRLIVIDSAGQKAQGRNTGGHRFSLTVNQVDVTGSEGE</sequence>
<feature type="coiled-coil region" evidence="1">
    <location>
        <begin position="64"/>
        <end position="91"/>
    </location>
</feature>
<feature type="transmembrane region" description="Helical" evidence="2">
    <location>
        <begin position="21"/>
        <end position="43"/>
    </location>
</feature>
<evidence type="ECO:0000313" key="3">
    <source>
        <dbReference type="EMBL" id="VAW86706.1"/>
    </source>
</evidence>
<keyword evidence="1" id="KW-0175">Coiled coil</keyword>
<organism evidence="3">
    <name type="scientific">hydrothermal vent metagenome</name>
    <dbReference type="NCBI Taxonomy" id="652676"/>
    <lineage>
        <taxon>unclassified sequences</taxon>
        <taxon>metagenomes</taxon>
        <taxon>ecological metagenomes</taxon>
    </lineage>
</organism>
<proteinExistence type="predicted"/>
<dbReference type="GO" id="GO:0043683">
    <property type="term" value="P:type IV pilus assembly"/>
    <property type="evidence" value="ECO:0007669"/>
    <property type="project" value="TreeGrafter"/>
</dbReference>
<dbReference type="GO" id="GO:0043107">
    <property type="term" value="P:type IV pilus-dependent motility"/>
    <property type="evidence" value="ECO:0007669"/>
    <property type="project" value="TreeGrafter"/>
</dbReference>
<gene>
    <name evidence="3" type="ORF">MNBD_GAMMA18-368</name>
</gene>
<protein>
    <submittedName>
        <fullName evidence="3">Type IV pilus biogenesis protein PilN</fullName>
    </submittedName>
</protein>
<dbReference type="InterPro" id="IPR052534">
    <property type="entry name" value="Extracell_DNA_Util/SecSys_Comp"/>
</dbReference>
<dbReference type="PANTHER" id="PTHR40278">
    <property type="entry name" value="DNA UTILIZATION PROTEIN HOFN"/>
    <property type="match status" value="1"/>
</dbReference>
<name>A0A3B1A1I1_9ZZZZ</name>
<dbReference type="EMBL" id="UOFP01000152">
    <property type="protein sequence ID" value="VAW86706.1"/>
    <property type="molecule type" value="Genomic_DNA"/>
</dbReference>
<accession>A0A3B1A1I1</accession>
<dbReference type="PANTHER" id="PTHR40278:SF2">
    <property type="entry name" value="TYPE IV PILUS INNER MEMBRANE COMPONENT PILN"/>
    <property type="match status" value="1"/>
</dbReference>
<evidence type="ECO:0000256" key="2">
    <source>
        <dbReference type="SAM" id="Phobius"/>
    </source>
</evidence>
<dbReference type="AlphaFoldDB" id="A0A3B1A1I1"/>
<reference evidence="3" key="1">
    <citation type="submission" date="2018-06" db="EMBL/GenBank/DDBJ databases">
        <authorList>
            <person name="Zhirakovskaya E."/>
        </authorList>
    </citation>
    <scope>NUCLEOTIDE SEQUENCE</scope>
</reference>
<keyword evidence="2" id="KW-0472">Membrane</keyword>
<keyword evidence="2" id="KW-1133">Transmembrane helix</keyword>
<keyword evidence="2" id="KW-0812">Transmembrane</keyword>
<dbReference type="Pfam" id="PF05137">
    <property type="entry name" value="PilN"/>
    <property type="match status" value="1"/>
</dbReference>
<dbReference type="InterPro" id="IPR007813">
    <property type="entry name" value="PilN"/>
</dbReference>
<evidence type="ECO:0000256" key="1">
    <source>
        <dbReference type="SAM" id="Coils"/>
    </source>
</evidence>